<proteinExistence type="predicted"/>
<name>A0A4U6R6I5_9GAMM</name>
<comment type="caution">
    <text evidence="2">The sequence shown here is derived from an EMBL/GenBank/DDBJ whole genome shotgun (WGS) entry which is preliminary data.</text>
</comment>
<dbReference type="Proteomes" id="UP000308488">
    <property type="component" value="Unassembled WGS sequence"/>
</dbReference>
<dbReference type="AlphaFoldDB" id="A0A4U6R6I5"/>
<dbReference type="Gene3D" id="3.40.50.720">
    <property type="entry name" value="NAD(P)-binding Rossmann-like Domain"/>
    <property type="match status" value="1"/>
</dbReference>
<evidence type="ECO:0000259" key="1">
    <source>
        <dbReference type="Pfam" id="PF01370"/>
    </source>
</evidence>
<dbReference type="RefSeq" id="WP_137437005.1">
    <property type="nucleotide sequence ID" value="NZ_SZYH01000001.1"/>
</dbReference>
<dbReference type="EMBL" id="SZYH01000001">
    <property type="protein sequence ID" value="TKV69390.1"/>
    <property type="molecule type" value="Genomic_DNA"/>
</dbReference>
<dbReference type="Pfam" id="PF01370">
    <property type="entry name" value="Epimerase"/>
    <property type="match status" value="1"/>
</dbReference>
<dbReference type="InterPro" id="IPR050177">
    <property type="entry name" value="Lipid_A_modif_metabolic_enz"/>
</dbReference>
<dbReference type="InterPro" id="IPR001509">
    <property type="entry name" value="Epimerase_deHydtase"/>
</dbReference>
<dbReference type="SUPFAM" id="SSF51735">
    <property type="entry name" value="NAD(P)-binding Rossmann-fold domains"/>
    <property type="match status" value="1"/>
</dbReference>
<dbReference type="PANTHER" id="PTHR43245">
    <property type="entry name" value="BIFUNCTIONAL POLYMYXIN RESISTANCE PROTEIN ARNA"/>
    <property type="match status" value="1"/>
</dbReference>
<dbReference type="OrthoDB" id="9801056at2"/>
<keyword evidence="3" id="KW-1185">Reference proteome</keyword>
<feature type="domain" description="NAD-dependent epimerase/dehydratase" evidence="1">
    <location>
        <begin position="18"/>
        <end position="225"/>
    </location>
</feature>
<gene>
    <name evidence="2" type="ORF">FDP08_15405</name>
</gene>
<reference evidence="2 3" key="1">
    <citation type="submission" date="2019-05" db="EMBL/GenBank/DDBJ databases">
        <title>Marinobacter panjinensis sp. nov., a moderately halophilic bacterium isolated from sea tidal flat environment.</title>
        <authorList>
            <person name="Yang W."/>
            <person name="An M."/>
            <person name="He W."/>
            <person name="Luo X."/>
            <person name="Zhu L."/>
            <person name="Chen G."/>
            <person name="Zhang Y."/>
            <person name="Wang Y."/>
        </authorList>
    </citation>
    <scope>NUCLEOTIDE SEQUENCE [LARGE SCALE GENOMIC DNA]</scope>
    <source>
        <strain evidence="2 3">PJ-16</strain>
    </source>
</reference>
<protein>
    <submittedName>
        <fullName evidence="2">NAD(P)-dependent oxidoreductase</fullName>
    </submittedName>
</protein>
<evidence type="ECO:0000313" key="3">
    <source>
        <dbReference type="Proteomes" id="UP000308488"/>
    </source>
</evidence>
<organism evidence="2 3">
    <name type="scientific">Marinobacter panjinensis</name>
    <dbReference type="NCBI Taxonomy" id="2576384"/>
    <lineage>
        <taxon>Bacteria</taxon>
        <taxon>Pseudomonadati</taxon>
        <taxon>Pseudomonadota</taxon>
        <taxon>Gammaproteobacteria</taxon>
        <taxon>Pseudomonadales</taxon>
        <taxon>Marinobacteraceae</taxon>
        <taxon>Marinobacter</taxon>
    </lineage>
</organism>
<evidence type="ECO:0000313" key="2">
    <source>
        <dbReference type="EMBL" id="TKV69390.1"/>
    </source>
</evidence>
<accession>A0A4U6R6I5</accession>
<sequence>MSLPTGRDGQKPSLPSKVFITGANGFIGRTLFHRYRELGCEACGMDLQADEERNVIAGNLTDPSGWRDHAKGCDLFINTAAVVSLAADWETYTTTSLVGVRNALDVAIAVGAQRFVHYSSIAAMGYDYEPGADETAPVVIGEHYRYGVAKGASEHTVLAAHAAGEIDCTIIRPGDVYGPGSRPWLLEPLKMARAGQLILPNRGKGIFTPVYIDDLIDGTLLAAGLPSGSGRIFILWGDEPVTCREFFMNHWRWAGNKGFPPSMPLAAALKLTQGIWWLNRKLKRPNEVTPDAMLMFARKGGFSIENARKHLGFEPKVNLEEGMTRSEAWLREIGELSRTDSPSFDQEASA</sequence>
<dbReference type="InterPro" id="IPR036291">
    <property type="entry name" value="NAD(P)-bd_dom_sf"/>
</dbReference>